<organism evidence="1">
    <name type="scientific">bioreactor metagenome</name>
    <dbReference type="NCBI Taxonomy" id="1076179"/>
    <lineage>
        <taxon>unclassified sequences</taxon>
        <taxon>metagenomes</taxon>
        <taxon>ecological metagenomes</taxon>
    </lineage>
</organism>
<dbReference type="EMBL" id="VSSQ01132876">
    <property type="protein sequence ID" value="MPN59175.1"/>
    <property type="molecule type" value="Genomic_DNA"/>
</dbReference>
<accession>A0A645J620</accession>
<evidence type="ECO:0000313" key="1">
    <source>
        <dbReference type="EMBL" id="MPN59175.1"/>
    </source>
</evidence>
<dbReference type="AlphaFoldDB" id="A0A645J620"/>
<sequence length="140" mass="15404">MQAPQAQPPDAVDGQRRHQQFATAVREHIRLGLVAMARNARLDVLVDVRHLLGPQPAQVKAAQVMAVVLAHEDMALVLGKVAQECVVPGHRLVLRVEQTHGHTQPIEHVPQGFNPRIRTGVHGVQGSSLHIQALRCRCFL</sequence>
<reference evidence="1" key="1">
    <citation type="submission" date="2019-08" db="EMBL/GenBank/DDBJ databases">
        <authorList>
            <person name="Kucharzyk K."/>
            <person name="Murdoch R.W."/>
            <person name="Higgins S."/>
            <person name="Loffler F."/>
        </authorList>
    </citation>
    <scope>NUCLEOTIDE SEQUENCE</scope>
</reference>
<gene>
    <name evidence="1" type="ORF">SDC9_206895</name>
</gene>
<protein>
    <submittedName>
        <fullName evidence="1">Uncharacterized protein</fullName>
    </submittedName>
</protein>
<comment type="caution">
    <text evidence="1">The sequence shown here is derived from an EMBL/GenBank/DDBJ whole genome shotgun (WGS) entry which is preliminary data.</text>
</comment>
<name>A0A645J620_9ZZZZ</name>
<proteinExistence type="predicted"/>